<name>A0A7C8KRX2_9BACI</name>
<evidence type="ECO:0000256" key="3">
    <source>
        <dbReference type="ARBA" id="ARBA00023163"/>
    </source>
</evidence>
<keyword evidence="3" id="KW-0804">Transcription</keyword>
<dbReference type="GO" id="GO:0043565">
    <property type="term" value="F:sequence-specific DNA binding"/>
    <property type="evidence" value="ECO:0007669"/>
    <property type="project" value="InterPro"/>
</dbReference>
<protein>
    <submittedName>
        <fullName evidence="5">AraC family transcriptional regulator</fullName>
    </submittedName>
</protein>
<dbReference type="SUPFAM" id="SSF55136">
    <property type="entry name" value="Probable bacterial effector-binding domain"/>
    <property type="match status" value="1"/>
</dbReference>
<dbReference type="AlphaFoldDB" id="A0A7C8KRX2"/>
<dbReference type="Gene3D" id="3.20.80.10">
    <property type="entry name" value="Regulatory factor, effector binding domain"/>
    <property type="match status" value="1"/>
</dbReference>
<sequence length="287" mass="32871">MLKELNLVIDYIEEHLTEELSLEEISEYAGVSDYHFRKIFFYLSGLTLSEYIKNRKLSEANKDLLRGERVTDVAFQYGYQSVDGFSRAFKKWSGFLPSEVIKTGISKSFPKLSFVITVKGGKTMEFRIEEKPAFHLVGVSKRVPMQFEGVNNEIVKLAKSITEEQKAEMHSLQNIEPYEIVNASYDADENFMKEEGDLTHLIGVLTTKDQVSDQLDSVPVSACTWAIFPNEGPFPSTLQETMARTYSEWLPSSDYEVINAPAFSFTKMDPEKKDYAYSEVWLPVRKK</sequence>
<evidence type="ECO:0000313" key="5">
    <source>
        <dbReference type="EMBL" id="KAB8135749.1"/>
    </source>
</evidence>
<dbReference type="Proteomes" id="UP000480246">
    <property type="component" value="Unassembled WGS sequence"/>
</dbReference>
<dbReference type="InterPro" id="IPR050959">
    <property type="entry name" value="MarA-like"/>
</dbReference>
<reference evidence="5 6" key="1">
    <citation type="submission" date="2019-10" db="EMBL/GenBank/DDBJ databases">
        <title>Gracilibacillus sp. nov. isolated from rice seeds.</title>
        <authorList>
            <person name="He S."/>
        </authorList>
    </citation>
    <scope>NUCLEOTIDE SEQUENCE [LARGE SCALE GENOMIC DNA]</scope>
    <source>
        <strain evidence="5 6">TD8</strain>
    </source>
</reference>
<dbReference type="PANTHER" id="PTHR47504:SF5">
    <property type="entry name" value="RIGHT ORIGIN-BINDING PROTEIN"/>
    <property type="match status" value="1"/>
</dbReference>
<evidence type="ECO:0000256" key="1">
    <source>
        <dbReference type="ARBA" id="ARBA00023015"/>
    </source>
</evidence>
<evidence type="ECO:0000313" key="6">
    <source>
        <dbReference type="Proteomes" id="UP000480246"/>
    </source>
</evidence>
<feature type="domain" description="HTH araC/xylS-type" evidence="4">
    <location>
        <begin position="6"/>
        <end position="103"/>
    </location>
</feature>
<dbReference type="PROSITE" id="PS01124">
    <property type="entry name" value="HTH_ARAC_FAMILY_2"/>
    <property type="match status" value="1"/>
</dbReference>
<dbReference type="InterPro" id="IPR010499">
    <property type="entry name" value="AraC_E-bd"/>
</dbReference>
<dbReference type="GO" id="GO:0003700">
    <property type="term" value="F:DNA-binding transcription factor activity"/>
    <property type="evidence" value="ECO:0007669"/>
    <property type="project" value="InterPro"/>
</dbReference>
<dbReference type="RefSeq" id="WP_153403242.1">
    <property type="nucleotide sequence ID" value="NZ_ML762430.1"/>
</dbReference>
<dbReference type="Gene3D" id="1.10.10.60">
    <property type="entry name" value="Homeodomain-like"/>
    <property type="match status" value="2"/>
</dbReference>
<dbReference type="EMBL" id="WEID01000052">
    <property type="protein sequence ID" value="KAB8135749.1"/>
    <property type="molecule type" value="Genomic_DNA"/>
</dbReference>
<dbReference type="InterPro" id="IPR029442">
    <property type="entry name" value="GyrI-like"/>
</dbReference>
<evidence type="ECO:0000256" key="2">
    <source>
        <dbReference type="ARBA" id="ARBA00023125"/>
    </source>
</evidence>
<accession>A0A7C8KRX2</accession>
<dbReference type="OrthoDB" id="9801123at2"/>
<dbReference type="InterPro" id="IPR009057">
    <property type="entry name" value="Homeodomain-like_sf"/>
</dbReference>
<gene>
    <name evidence="5" type="ORF">F9U64_10775</name>
</gene>
<keyword evidence="6" id="KW-1185">Reference proteome</keyword>
<dbReference type="Pfam" id="PF12833">
    <property type="entry name" value="HTH_18"/>
    <property type="match status" value="1"/>
</dbReference>
<keyword evidence="1" id="KW-0805">Transcription regulation</keyword>
<dbReference type="SMART" id="SM00871">
    <property type="entry name" value="AraC_E_bind"/>
    <property type="match status" value="1"/>
</dbReference>
<comment type="caution">
    <text evidence="5">The sequence shown here is derived from an EMBL/GenBank/DDBJ whole genome shotgun (WGS) entry which is preliminary data.</text>
</comment>
<dbReference type="PANTHER" id="PTHR47504">
    <property type="entry name" value="RIGHT ORIGIN-BINDING PROTEIN"/>
    <property type="match status" value="1"/>
</dbReference>
<dbReference type="SUPFAM" id="SSF46689">
    <property type="entry name" value="Homeodomain-like"/>
    <property type="match status" value="2"/>
</dbReference>
<dbReference type="InterPro" id="IPR011256">
    <property type="entry name" value="Reg_factor_effector_dom_sf"/>
</dbReference>
<dbReference type="SMART" id="SM00342">
    <property type="entry name" value="HTH_ARAC"/>
    <property type="match status" value="1"/>
</dbReference>
<organism evidence="5 6">
    <name type="scientific">Gracilibacillus oryzae</name>
    <dbReference type="NCBI Taxonomy" id="1672701"/>
    <lineage>
        <taxon>Bacteria</taxon>
        <taxon>Bacillati</taxon>
        <taxon>Bacillota</taxon>
        <taxon>Bacilli</taxon>
        <taxon>Bacillales</taxon>
        <taxon>Bacillaceae</taxon>
        <taxon>Gracilibacillus</taxon>
    </lineage>
</organism>
<proteinExistence type="predicted"/>
<keyword evidence="2" id="KW-0238">DNA-binding</keyword>
<evidence type="ECO:0000259" key="4">
    <source>
        <dbReference type="PROSITE" id="PS01124"/>
    </source>
</evidence>
<dbReference type="Pfam" id="PF06445">
    <property type="entry name" value="GyrI-like"/>
    <property type="match status" value="1"/>
</dbReference>
<dbReference type="InterPro" id="IPR018060">
    <property type="entry name" value="HTH_AraC"/>
</dbReference>